<dbReference type="Pfam" id="PF20237">
    <property type="entry name" value="DUF6594"/>
    <property type="match status" value="1"/>
</dbReference>
<evidence type="ECO:0000259" key="3">
    <source>
        <dbReference type="Pfam" id="PF20237"/>
    </source>
</evidence>
<sequence>MRDDPLVERYPEGYPRISAYIDSDSGSTLFRRFGVLHARILLYKQVELTELEAQLDKLDKEDEASEENKWRLGHSLDTNGGYLNEDRKALVEEIDKKMEEYDALLLRDSQLRRLSRPTRRSHRNFMDYIYTEHPFSRENERFIYHEHDFVTLEQPEESWLDDVLHKLMGHCKKGILRDVFVSPDDQKKTSDPYVHYYSEARLGVLIKVIIAVASTALLLIPVYLFLTCNLSAKLMASITLIFVLVFSTAVSLLTEARRQEVFAATAAYCAVLVVFIGNIQQRQMVA</sequence>
<keyword evidence="2" id="KW-0472">Membrane</keyword>
<evidence type="ECO:0000313" key="5">
    <source>
        <dbReference type="Proteomes" id="UP000469558"/>
    </source>
</evidence>
<dbReference type="Proteomes" id="UP000469558">
    <property type="component" value="Unassembled WGS sequence"/>
</dbReference>
<dbReference type="PANTHER" id="PTHR34502">
    <property type="entry name" value="DUF6594 DOMAIN-CONTAINING PROTEIN-RELATED"/>
    <property type="match status" value="1"/>
</dbReference>
<feature type="transmembrane region" description="Helical" evidence="2">
    <location>
        <begin position="232"/>
        <end position="254"/>
    </location>
</feature>
<comment type="caution">
    <text evidence="4">The sequence shown here is derived from an EMBL/GenBank/DDBJ whole genome shotgun (WGS) entry which is preliminary data.</text>
</comment>
<protein>
    <recommendedName>
        <fullName evidence="3">DUF6594 domain-containing protein</fullName>
    </recommendedName>
</protein>
<dbReference type="PANTHER" id="PTHR34502:SF3">
    <property type="entry name" value="DUF6594 DOMAIN-CONTAINING PROTEIN"/>
    <property type="match status" value="1"/>
</dbReference>
<keyword evidence="1" id="KW-0175">Coiled coil</keyword>
<accession>A0A8T9CFP2</accession>
<evidence type="ECO:0000256" key="1">
    <source>
        <dbReference type="SAM" id="Coils"/>
    </source>
</evidence>
<dbReference type="InterPro" id="IPR046529">
    <property type="entry name" value="DUF6594"/>
</dbReference>
<keyword evidence="2" id="KW-0812">Transmembrane</keyword>
<gene>
    <name evidence="4" type="ORF">LSUE1_G004824</name>
</gene>
<dbReference type="OrthoDB" id="3533814at2759"/>
<keyword evidence="5" id="KW-1185">Reference proteome</keyword>
<dbReference type="AlphaFoldDB" id="A0A8T9CFP2"/>
<organism evidence="4 5">
    <name type="scientific">Lachnellula suecica</name>
    <dbReference type="NCBI Taxonomy" id="602035"/>
    <lineage>
        <taxon>Eukaryota</taxon>
        <taxon>Fungi</taxon>
        <taxon>Dikarya</taxon>
        <taxon>Ascomycota</taxon>
        <taxon>Pezizomycotina</taxon>
        <taxon>Leotiomycetes</taxon>
        <taxon>Helotiales</taxon>
        <taxon>Lachnaceae</taxon>
        <taxon>Lachnellula</taxon>
    </lineage>
</organism>
<reference evidence="4 5" key="1">
    <citation type="submission" date="2018-05" db="EMBL/GenBank/DDBJ databases">
        <title>Genome sequencing and assembly of the regulated plant pathogen Lachnellula willkommii and related sister species for the development of diagnostic species identification markers.</title>
        <authorList>
            <person name="Giroux E."/>
            <person name="Bilodeau G."/>
        </authorList>
    </citation>
    <scope>NUCLEOTIDE SEQUENCE [LARGE SCALE GENOMIC DNA]</scope>
    <source>
        <strain evidence="4 5">CBS 268.59</strain>
    </source>
</reference>
<proteinExistence type="predicted"/>
<dbReference type="EMBL" id="QGMK01000448">
    <property type="protein sequence ID" value="TVY81623.1"/>
    <property type="molecule type" value="Genomic_DNA"/>
</dbReference>
<keyword evidence="2" id="KW-1133">Transmembrane helix</keyword>
<feature type="transmembrane region" description="Helical" evidence="2">
    <location>
        <begin position="261"/>
        <end position="279"/>
    </location>
</feature>
<feature type="transmembrane region" description="Helical" evidence="2">
    <location>
        <begin position="204"/>
        <end position="226"/>
    </location>
</feature>
<evidence type="ECO:0000256" key="2">
    <source>
        <dbReference type="SAM" id="Phobius"/>
    </source>
</evidence>
<feature type="coiled-coil region" evidence="1">
    <location>
        <begin position="41"/>
        <end position="107"/>
    </location>
</feature>
<feature type="domain" description="DUF6594" evidence="3">
    <location>
        <begin position="14"/>
        <end position="273"/>
    </location>
</feature>
<evidence type="ECO:0000313" key="4">
    <source>
        <dbReference type="EMBL" id="TVY81623.1"/>
    </source>
</evidence>
<name>A0A8T9CFP2_9HELO</name>